<dbReference type="InterPro" id="IPR053212">
    <property type="entry name" value="DHP_3-monooxygenase"/>
</dbReference>
<dbReference type="InParanoid" id="A0A2G5FBU9"/>
<feature type="domain" description="2,6-dihydroxypyridine 3-monooxygenase substrate binding" evidence="2">
    <location>
        <begin position="182"/>
        <end position="296"/>
    </location>
</feature>
<protein>
    <submittedName>
        <fullName evidence="3">Uncharacterized protein</fullName>
    </submittedName>
</protein>
<evidence type="ECO:0000259" key="1">
    <source>
        <dbReference type="Pfam" id="PF01494"/>
    </source>
</evidence>
<dbReference type="PRINTS" id="PR00420">
    <property type="entry name" value="RNGMNOXGNASE"/>
</dbReference>
<evidence type="ECO:0000313" key="3">
    <source>
        <dbReference type="EMBL" id="PIA65417.1"/>
    </source>
</evidence>
<dbReference type="Gene3D" id="3.50.50.60">
    <property type="entry name" value="FAD/NAD(P)-binding domain"/>
    <property type="match status" value="1"/>
</dbReference>
<dbReference type="AlphaFoldDB" id="A0A2G5FBU9"/>
<gene>
    <name evidence="3" type="ORF">AQUCO_00100719v1</name>
</gene>
<dbReference type="Proteomes" id="UP000230069">
    <property type="component" value="Unassembled WGS sequence"/>
</dbReference>
<dbReference type="FunCoup" id="A0A2G5FBU9">
    <property type="interactions" value="236"/>
</dbReference>
<dbReference type="STRING" id="218851.A0A2G5FBU9"/>
<dbReference type="PANTHER" id="PTHR47469">
    <property type="entry name" value="MONOOXYGENASE-LIKE"/>
    <property type="match status" value="1"/>
</dbReference>
<evidence type="ECO:0000259" key="2">
    <source>
        <dbReference type="Pfam" id="PF22607"/>
    </source>
</evidence>
<sequence length="419" mass="46835">MKGKAVVVGGSIGGISCAHALIRAGWDVLVLEKTCGAPSVSSLTGAGLGIDPQAQKYIQSWLSQPQLLNQSTLPLTIDLNQATDSDKKISWTLIRDVNFNFRAGHWADLHGLLYEALPPNIFLWGHLFLSFSISDDKTCVKVMAKVLQTDEIIEITGDFLIGADGCLSAIRKYFMPDHKLRYSGYYAWRGVLDFSGTENSDTITALRTAYPELGKCLVFDLVPGSHVVLYELENKQMNWIWYVNNDEPELKGSSVTMKVSRDMIEKMHKEAYKIWAPELARVMKETEEPFINVIYDCDPLEQVVWDNVMLIGDAAHPTTPHGARSTNMSILDAVVLGECLEKWGSDNLVSALKEFQSIRLPVVSKQVLHSRRMGRIKQGLPLPDRKTFDPMVASPEECQELQHKNMPFFSNAPVLADYS</sequence>
<dbReference type="SUPFAM" id="SSF51905">
    <property type="entry name" value="FAD/NAD(P)-binding domain"/>
    <property type="match status" value="1"/>
</dbReference>
<accession>A0A2G5FBU9</accession>
<feature type="domain" description="FAD-binding" evidence="1">
    <location>
        <begin position="305"/>
        <end position="365"/>
    </location>
</feature>
<dbReference type="OrthoDB" id="16820at2759"/>
<dbReference type="GO" id="GO:0071949">
    <property type="term" value="F:FAD binding"/>
    <property type="evidence" value="ECO:0007669"/>
    <property type="project" value="InterPro"/>
</dbReference>
<dbReference type="InterPro" id="IPR054707">
    <property type="entry name" value="DhpH_subs-bd"/>
</dbReference>
<dbReference type="InterPro" id="IPR036188">
    <property type="entry name" value="FAD/NAD-bd_sf"/>
</dbReference>
<organism evidence="3 4">
    <name type="scientific">Aquilegia coerulea</name>
    <name type="common">Rocky mountain columbine</name>
    <dbReference type="NCBI Taxonomy" id="218851"/>
    <lineage>
        <taxon>Eukaryota</taxon>
        <taxon>Viridiplantae</taxon>
        <taxon>Streptophyta</taxon>
        <taxon>Embryophyta</taxon>
        <taxon>Tracheophyta</taxon>
        <taxon>Spermatophyta</taxon>
        <taxon>Magnoliopsida</taxon>
        <taxon>Ranunculales</taxon>
        <taxon>Ranunculaceae</taxon>
        <taxon>Thalictroideae</taxon>
        <taxon>Aquilegia</taxon>
    </lineage>
</organism>
<dbReference type="InterPro" id="IPR002938">
    <property type="entry name" value="FAD-bd"/>
</dbReference>
<reference evidence="3 4" key="1">
    <citation type="submission" date="2017-09" db="EMBL/GenBank/DDBJ databases">
        <title>WGS assembly of Aquilegia coerulea Goldsmith.</title>
        <authorList>
            <person name="Hodges S."/>
            <person name="Kramer E."/>
            <person name="Nordborg M."/>
            <person name="Tomkins J."/>
            <person name="Borevitz J."/>
            <person name="Derieg N."/>
            <person name="Yan J."/>
            <person name="Mihaltcheva S."/>
            <person name="Hayes R.D."/>
            <person name="Rokhsar D."/>
        </authorList>
    </citation>
    <scope>NUCLEOTIDE SEQUENCE [LARGE SCALE GENOMIC DNA]</scope>
    <source>
        <strain evidence="4">cv. Goldsmith</strain>
    </source>
</reference>
<dbReference type="EMBL" id="KZ305018">
    <property type="protein sequence ID" value="PIA65417.1"/>
    <property type="molecule type" value="Genomic_DNA"/>
</dbReference>
<dbReference type="SUPFAM" id="SSF54373">
    <property type="entry name" value="FAD-linked reductases, C-terminal domain"/>
    <property type="match status" value="1"/>
</dbReference>
<dbReference type="PROSITE" id="PS51257">
    <property type="entry name" value="PROKAR_LIPOPROTEIN"/>
    <property type="match status" value="1"/>
</dbReference>
<proteinExistence type="predicted"/>
<evidence type="ECO:0000313" key="4">
    <source>
        <dbReference type="Proteomes" id="UP000230069"/>
    </source>
</evidence>
<keyword evidence="4" id="KW-1185">Reference proteome</keyword>
<dbReference type="Pfam" id="PF22607">
    <property type="entry name" value="FAD_binding-like"/>
    <property type="match status" value="1"/>
</dbReference>
<dbReference type="Pfam" id="PF01494">
    <property type="entry name" value="FAD_binding_3"/>
    <property type="match status" value="1"/>
</dbReference>
<name>A0A2G5FBU9_AQUCA</name>
<dbReference type="PANTHER" id="PTHR47469:SF2">
    <property type="entry name" value="OS06G0597600 PROTEIN"/>
    <property type="match status" value="1"/>
</dbReference>